<feature type="region of interest" description="Disordered" evidence="10">
    <location>
        <begin position="59"/>
        <end position="95"/>
    </location>
</feature>
<keyword evidence="8 11" id="KW-1133">Transmembrane helix</keyword>
<keyword evidence="14" id="KW-1185">Reference proteome</keyword>
<dbReference type="EMBL" id="JACGXS010000006">
    <property type="protein sequence ID" value="MBA8682609.1"/>
    <property type="molecule type" value="Genomic_DNA"/>
</dbReference>
<dbReference type="SUPFAM" id="SSF74653">
    <property type="entry name" value="TolA/TonB C-terminal domain"/>
    <property type="match status" value="1"/>
</dbReference>
<evidence type="ECO:0000256" key="10">
    <source>
        <dbReference type="SAM" id="MobiDB-lite"/>
    </source>
</evidence>
<evidence type="ECO:0000256" key="11">
    <source>
        <dbReference type="SAM" id="Phobius"/>
    </source>
</evidence>
<dbReference type="Proteomes" id="UP000547058">
    <property type="component" value="Unassembled WGS sequence"/>
</dbReference>
<feature type="transmembrane region" description="Helical" evidence="11">
    <location>
        <begin position="12"/>
        <end position="36"/>
    </location>
</feature>
<proteinExistence type="inferred from homology"/>
<dbReference type="GO" id="GO:0005886">
    <property type="term" value="C:plasma membrane"/>
    <property type="evidence" value="ECO:0007669"/>
    <property type="project" value="UniProtKB-SubCell"/>
</dbReference>
<dbReference type="Pfam" id="PF03544">
    <property type="entry name" value="TonB_C"/>
    <property type="match status" value="1"/>
</dbReference>
<evidence type="ECO:0000256" key="8">
    <source>
        <dbReference type="ARBA" id="ARBA00022989"/>
    </source>
</evidence>
<evidence type="ECO:0000259" key="12">
    <source>
        <dbReference type="PROSITE" id="PS52015"/>
    </source>
</evidence>
<protein>
    <submittedName>
        <fullName evidence="13">Energy transducer TonB</fullName>
    </submittedName>
</protein>
<evidence type="ECO:0000256" key="6">
    <source>
        <dbReference type="ARBA" id="ARBA00022692"/>
    </source>
</evidence>
<sequence length="246" mass="26718">MNVLRQDRQAVRWLASMGVVLLVHVLVAAAILWWHVPRVQEPLPLQAVAVMVELAPLTRAPSTPPTELPPGPPRQEQERRKRQPSVATVQPSPAVPRQVLQDADAALARQVSEPQQQDSASSTEASAPPSVPAPDSNRHAASQALAGTVSQALANWQVQVLGHLEQFKRFPRAAQRRRYEGVVQVLYAVDRRGNVLSVSLARSSGHEPLDTEALAAVRRASPLPPPPADVPGDPVDVTTPVEFFLR</sequence>
<keyword evidence="7" id="KW-0653">Protein transport</keyword>
<feature type="compositionally biased region" description="Low complexity" evidence="10">
    <location>
        <begin position="119"/>
        <end position="128"/>
    </location>
</feature>
<evidence type="ECO:0000256" key="1">
    <source>
        <dbReference type="ARBA" id="ARBA00004383"/>
    </source>
</evidence>
<keyword evidence="4" id="KW-1003">Cell membrane</keyword>
<evidence type="ECO:0000256" key="7">
    <source>
        <dbReference type="ARBA" id="ARBA00022927"/>
    </source>
</evidence>
<reference evidence="13 14" key="1">
    <citation type="submission" date="2020-08" db="EMBL/GenBank/DDBJ databases">
        <title>Stenotrophomonas tumulicola JCM 30961.</title>
        <authorList>
            <person name="Deng Y."/>
        </authorList>
    </citation>
    <scope>NUCLEOTIDE SEQUENCE [LARGE SCALE GENOMIC DNA]</scope>
    <source>
        <strain evidence="13 14">JCM 30961</strain>
    </source>
</reference>
<evidence type="ECO:0000256" key="2">
    <source>
        <dbReference type="ARBA" id="ARBA00006555"/>
    </source>
</evidence>
<keyword evidence="9 11" id="KW-0472">Membrane</keyword>
<dbReference type="PROSITE" id="PS52015">
    <property type="entry name" value="TONB_CTD"/>
    <property type="match status" value="1"/>
</dbReference>
<evidence type="ECO:0000313" key="14">
    <source>
        <dbReference type="Proteomes" id="UP000547058"/>
    </source>
</evidence>
<evidence type="ECO:0000256" key="4">
    <source>
        <dbReference type="ARBA" id="ARBA00022475"/>
    </source>
</evidence>
<organism evidence="13 14">
    <name type="scientific">Stenotrophomonas tumulicola</name>
    <dbReference type="NCBI Taxonomy" id="1685415"/>
    <lineage>
        <taxon>Bacteria</taxon>
        <taxon>Pseudomonadati</taxon>
        <taxon>Pseudomonadota</taxon>
        <taxon>Gammaproteobacteria</taxon>
        <taxon>Lysobacterales</taxon>
        <taxon>Lysobacteraceae</taxon>
        <taxon>Stenotrophomonas</taxon>
    </lineage>
</organism>
<dbReference type="InterPro" id="IPR051045">
    <property type="entry name" value="TonB-dependent_transducer"/>
</dbReference>
<dbReference type="GO" id="GO:0055085">
    <property type="term" value="P:transmembrane transport"/>
    <property type="evidence" value="ECO:0007669"/>
    <property type="project" value="InterPro"/>
</dbReference>
<dbReference type="NCBIfam" id="TIGR01352">
    <property type="entry name" value="tonB_Cterm"/>
    <property type="match status" value="1"/>
</dbReference>
<evidence type="ECO:0000256" key="9">
    <source>
        <dbReference type="ARBA" id="ARBA00023136"/>
    </source>
</evidence>
<dbReference type="InterPro" id="IPR037682">
    <property type="entry name" value="TonB_C"/>
</dbReference>
<accession>A0A7W3IJF8</accession>
<feature type="domain" description="TonB C-terminal" evidence="12">
    <location>
        <begin position="155"/>
        <end position="246"/>
    </location>
</feature>
<dbReference type="PANTHER" id="PTHR33446">
    <property type="entry name" value="PROTEIN TONB-RELATED"/>
    <property type="match status" value="1"/>
</dbReference>
<dbReference type="RefSeq" id="WP_182339752.1">
    <property type="nucleotide sequence ID" value="NZ_JACGXS010000006.1"/>
</dbReference>
<dbReference type="AlphaFoldDB" id="A0A7W3IJF8"/>
<dbReference type="Gene3D" id="3.30.1150.10">
    <property type="match status" value="1"/>
</dbReference>
<dbReference type="GO" id="GO:0015031">
    <property type="term" value="P:protein transport"/>
    <property type="evidence" value="ECO:0007669"/>
    <property type="project" value="UniProtKB-KW"/>
</dbReference>
<evidence type="ECO:0000313" key="13">
    <source>
        <dbReference type="EMBL" id="MBA8682609.1"/>
    </source>
</evidence>
<keyword evidence="5" id="KW-0997">Cell inner membrane</keyword>
<feature type="compositionally biased region" description="Pro residues" evidence="10">
    <location>
        <begin position="62"/>
        <end position="73"/>
    </location>
</feature>
<keyword evidence="6 11" id="KW-0812">Transmembrane</keyword>
<evidence type="ECO:0000256" key="5">
    <source>
        <dbReference type="ARBA" id="ARBA00022519"/>
    </source>
</evidence>
<comment type="similarity">
    <text evidence="2">Belongs to the TonB family.</text>
</comment>
<evidence type="ECO:0000256" key="3">
    <source>
        <dbReference type="ARBA" id="ARBA00022448"/>
    </source>
</evidence>
<comment type="caution">
    <text evidence="13">The sequence shown here is derived from an EMBL/GenBank/DDBJ whole genome shotgun (WGS) entry which is preliminary data.</text>
</comment>
<dbReference type="InterPro" id="IPR006260">
    <property type="entry name" value="TonB/TolA_C"/>
</dbReference>
<name>A0A7W3IJF8_9GAMM</name>
<feature type="region of interest" description="Disordered" evidence="10">
    <location>
        <begin position="109"/>
        <end position="144"/>
    </location>
</feature>
<gene>
    <name evidence="13" type="ORF">H4O11_12435</name>
</gene>
<keyword evidence="3" id="KW-0813">Transport</keyword>
<comment type="subcellular location">
    <subcellularLocation>
        <location evidence="1">Cell inner membrane</location>
        <topology evidence="1">Single-pass membrane protein</topology>
        <orientation evidence="1">Periplasmic side</orientation>
    </subcellularLocation>
</comment>
<dbReference type="PANTHER" id="PTHR33446:SF13">
    <property type="entry name" value="TONB PROTEIN"/>
    <property type="match status" value="1"/>
</dbReference>